<evidence type="ECO:0000313" key="1">
    <source>
        <dbReference type="EMBL" id="OMO49344.1"/>
    </source>
</evidence>
<protein>
    <submittedName>
        <fullName evidence="1">RNA binding protein</fullName>
    </submittedName>
</protein>
<proteinExistence type="predicted"/>
<dbReference type="AlphaFoldDB" id="A0A1R3FU24"/>
<keyword evidence="2" id="KW-1185">Reference proteome</keyword>
<comment type="caution">
    <text evidence="1">The sequence shown here is derived from an EMBL/GenBank/DDBJ whole genome shotgun (WGS) entry which is preliminary data.</text>
</comment>
<name>A0A1R3FU24_9ROSI</name>
<evidence type="ECO:0000313" key="2">
    <source>
        <dbReference type="Proteomes" id="UP000187203"/>
    </source>
</evidence>
<dbReference type="Proteomes" id="UP000187203">
    <property type="component" value="Unassembled WGS sequence"/>
</dbReference>
<reference evidence="2" key="1">
    <citation type="submission" date="2013-09" db="EMBL/GenBank/DDBJ databases">
        <title>Corchorus olitorius genome sequencing.</title>
        <authorList>
            <person name="Alam M."/>
            <person name="Haque M.S."/>
            <person name="Islam M.S."/>
            <person name="Emdad E.M."/>
            <person name="Islam M.M."/>
            <person name="Ahmed B."/>
            <person name="Halim A."/>
            <person name="Hossen Q.M.M."/>
            <person name="Hossain M.Z."/>
            <person name="Ahmed R."/>
            <person name="Khan M.M."/>
            <person name="Islam R."/>
            <person name="Rashid M.M."/>
            <person name="Khan S.A."/>
            <person name="Rahman M.S."/>
            <person name="Alam M."/>
            <person name="Yahiya A.S."/>
            <person name="Khan M.S."/>
            <person name="Azam M.S."/>
            <person name="Haque T."/>
            <person name="Lashkar M.Z.H."/>
            <person name="Akhand A.I."/>
            <person name="Morshed G."/>
            <person name="Roy S."/>
            <person name="Uddin K.S."/>
            <person name="Rabeya T."/>
            <person name="Hossain A.S."/>
            <person name="Chowdhury A."/>
            <person name="Snigdha A.R."/>
            <person name="Mortoza M.S."/>
            <person name="Matin S.A."/>
            <person name="Hoque S.M.E."/>
            <person name="Islam M.K."/>
            <person name="Roy D.K."/>
            <person name="Haider R."/>
            <person name="Moosa M.M."/>
            <person name="Elias S.M."/>
            <person name="Hasan A.M."/>
            <person name="Jahan S."/>
            <person name="Shafiuddin M."/>
            <person name="Mahmood N."/>
            <person name="Shommy N.S."/>
        </authorList>
    </citation>
    <scope>NUCLEOTIDE SEQUENCE [LARGE SCALE GENOMIC DNA]</scope>
    <source>
        <strain evidence="2">cv. O-4</strain>
    </source>
</reference>
<sequence>MRFKKGTKVEVLSKKEVPSDSLQKVKLPFFPCCQRIMIQVTSKAVILAVSSRVTILSPLCAANVSIFWIFAITPLFNGFFSGNIPIWISASAARANFAQFWHIL</sequence>
<dbReference type="EMBL" id="AWUE01024903">
    <property type="protein sequence ID" value="OMO49344.1"/>
    <property type="molecule type" value="Genomic_DNA"/>
</dbReference>
<accession>A0A1R3FU24</accession>
<organism evidence="1 2">
    <name type="scientific">Corchorus olitorius</name>
    <dbReference type="NCBI Taxonomy" id="93759"/>
    <lineage>
        <taxon>Eukaryota</taxon>
        <taxon>Viridiplantae</taxon>
        <taxon>Streptophyta</taxon>
        <taxon>Embryophyta</taxon>
        <taxon>Tracheophyta</taxon>
        <taxon>Spermatophyta</taxon>
        <taxon>Magnoliopsida</taxon>
        <taxon>eudicotyledons</taxon>
        <taxon>Gunneridae</taxon>
        <taxon>Pentapetalae</taxon>
        <taxon>rosids</taxon>
        <taxon>malvids</taxon>
        <taxon>Malvales</taxon>
        <taxon>Malvaceae</taxon>
        <taxon>Grewioideae</taxon>
        <taxon>Apeibeae</taxon>
        <taxon>Corchorus</taxon>
    </lineage>
</organism>
<gene>
    <name evidence="1" type="ORF">COLO4_38575</name>
</gene>